<accession>A0A3M8CNT4</accession>
<gene>
    <name evidence="1" type="ORF">EDM58_15070</name>
</gene>
<dbReference type="RefSeq" id="WP_122914080.1">
    <property type="nucleotide sequence ID" value="NZ_RHHT01000031.1"/>
</dbReference>
<comment type="caution">
    <text evidence="1">The sequence shown here is derived from an EMBL/GenBank/DDBJ whole genome shotgun (WGS) entry which is preliminary data.</text>
</comment>
<dbReference type="EMBL" id="RHHT01000031">
    <property type="protein sequence ID" value="RNB77303.1"/>
    <property type="molecule type" value="Genomic_DNA"/>
</dbReference>
<dbReference type="Proteomes" id="UP000281915">
    <property type="component" value="Unassembled WGS sequence"/>
</dbReference>
<sequence>MILIPLKGSNSPLSRIVSFHVSPLYEMTASLHALAQTSTPEPFAEWVEEIIAKFHSERLIKEWEYFKPVFRYGIPGIFDPVQKHALHSDTDLYSYIVHLETREFQNSLAPLLQSWSQHHEKPPIAEDVHTDPDYVKGRFSLFLSSYWQLLFAAIWDRIAPLFDQEAEKLQAACRDIPALAAFLQDVCPSLIYLDDQLQFAIPISDSAQKTEHILLYPSHFFRSTPFLFQKGSGVHVQYTLG</sequence>
<protein>
    <submittedName>
        <fullName evidence="1">Uncharacterized protein</fullName>
    </submittedName>
</protein>
<dbReference type="AlphaFoldDB" id="A0A3M8CNT4"/>
<evidence type="ECO:0000313" key="2">
    <source>
        <dbReference type="Proteomes" id="UP000281915"/>
    </source>
</evidence>
<proteinExistence type="predicted"/>
<name>A0A3M8CNT4_9BACL</name>
<organism evidence="1 2">
    <name type="scientific">Brevibacillus panacihumi</name>
    <dbReference type="NCBI Taxonomy" id="497735"/>
    <lineage>
        <taxon>Bacteria</taxon>
        <taxon>Bacillati</taxon>
        <taxon>Bacillota</taxon>
        <taxon>Bacilli</taxon>
        <taxon>Bacillales</taxon>
        <taxon>Paenibacillaceae</taxon>
        <taxon>Brevibacillus</taxon>
    </lineage>
</organism>
<evidence type="ECO:0000313" key="1">
    <source>
        <dbReference type="EMBL" id="RNB77303.1"/>
    </source>
</evidence>
<reference evidence="1 2" key="1">
    <citation type="submission" date="2018-10" db="EMBL/GenBank/DDBJ databases">
        <title>Phylogenomics of Brevibacillus.</title>
        <authorList>
            <person name="Dunlap C."/>
        </authorList>
    </citation>
    <scope>NUCLEOTIDE SEQUENCE [LARGE SCALE GENOMIC DNA]</scope>
    <source>
        <strain evidence="1 2">JCM 15085</strain>
    </source>
</reference>